<evidence type="ECO:0000256" key="3">
    <source>
        <dbReference type="ARBA" id="ARBA00023054"/>
    </source>
</evidence>
<keyword evidence="4" id="KW-0342">GTP-binding</keyword>
<keyword evidence="2" id="KW-0547">Nucleotide-binding</keyword>
<organism evidence="8">
    <name type="scientific">Spongospora subterranea</name>
    <dbReference type="NCBI Taxonomy" id="70186"/>
    <lineage>
        <taxon>Eukaryota</taxon>
        <taxon>Sar</taxon>
        <taxon>Rhizaria</taxon>
        <taxon>Endomyxa</taxon>
        <taxon>Phytomyxea</taxon>
        <taxon>Plasmodiophorida</taxon>
        <taxon>Plasmodiophoridae</taxon>
        <taxon>Spongospora</taxon>
    </lineage>
</organism>
<dbReference type="AlphaFoldDB" id="A0A0H5RA27"/>
<dbReference type="InterPro" id="IPR023179">
    <property type="entry name" value="GTP-bd_ortho_bundle_sf"/>
</dbReference>
<evidence type="ECO:0000256" key="2">
    <source>
        <dbReference type="ARBA" id="ARBA00022741"/>
    </source>
</evidence>
<dbReference type="Gene3D" id="3.40.50.300">
    <property type="entry name" value="P-loop containing nucleotide triphosphate hydrolases"/>
    <property type="match status" value="1"/>
</dbReference>
<accession>A0A0H5RA27</accession>
<evidence type="ECO:0000256" key="4">
    <source>
        <dbReference type="ARBA" id="ARBA00023134"/>
    </source>
</evidence>
<reference evidence="8" key="1">
    <citation type="submission" date="2015-04" db="EMBL/GenBank/DDBJ databases">
        <title>The genome sequence of the plant pathogenic Rhizarian Plasmodiophora brassicae reveals insights in its biotrophic life cycle and the origin of chitin synthesis.</title>
        <authorList>
            <person name="Schwelm A."/>
            <person name="Fogelqvist J."/>
            <person name="Knaust A."/>
            <person name="Julke S."/>
            <person name="Lilja T."/>
            <person name="Dhandapani V."/>
            <person name="Bonilla-Rosso G."/>
            <person name="Karlsson M."/>
            <person name="Shevchenko A."/>
            <person name="Choi S.R."/>
            <person name="Kim H.G."/>
            <person name="Park J.Y."/>
            <person name="Lim Y.P."/>
            <person name="Ludwig-Muller J."/>
            <person name="Dixelius C."/>
        </authorList>
    </citation>
    <scope>NUCLEOTIDE SEQUENCE</scope>
    <source>
        <tissue evidence="8">Potato root galls</tissue>
    </source>
</reference>
<keyword evidence="3 6" id="KW-0175">Coiled coil</keyword>
<evidence type="ECO:0000256" key="5">
    <source>
        <dbReference type="ARBA" id="ARBA00023242"/>
    </source>
</evidence>
<dbReference type="InterPro" id="IPR027417">
    <property type="entry name" value="P-loop_NTPase"/>
</dbReference>
<feature type="non-terminal residue" evidence="8">
    <location>
        <position position="1"/>
    </location>
</feature>
<evidence type="ECO:0000256" key="6">
    <source>
        <dbReference type="SAM" id="Coils"/>
    </source>
</evidence>
<evidence type="ECO:0000259" key="7">
    <source>
        <dbReference type="Pfam" id="PF08701"/>
    </source>
</evidence>
<protein>
    <recommendedName>
        <fullName evidence="7">Guanine nucleotide-binding protein-like 3 N-terminal domain-containing protein</fullName>
    </recommendedName>
</protein>
<dbReference type="SUPFAM" id="SSF52540">
    <property type="entry name" value="P-loop containing nucleoside triphosphate hydrolases"/>
    <property type="match status" value="1"/>
</dbReference>
<dbReference type="FunFam" id="1.10.1580.10:FF:000002">
    <property type="entry name" value="Guanine nucleotide-binding protein-like 3 (nucleolar)-like"/>
    <property type="match status" value="1"/>
</dbReference>
<proteinExistence type="predicted"/>
<dbReference type="InterPro" id="IPR014813">
    <property type="entry name" value="Gnl3_N_dom"/>
</dbReference>
<dbReference type="PANTHER" id="PTHR11089">
    <property type="entry name" value="GTP-BINDING PROTEIN-RELATED"/>
    <property type="match status" value="1"/>
</dbReference>
<dbReference type="InterPro" id="IPR050755">
    <property type="entry name" value="TRAFAC_YlqF/YawG_RiboMat"/>
</dbReference>
<keyword evidence="5" id="KW-0539">Nucleus</keyword>
<dbReference type="Gene3D" id="1.10.1580.10">
    <property type="match status" value="1"/>
</dbReference>
<feature type="coiled-coil region" evidence="6">
    <location>
        <begin position="66"/>
        <end position="97"/>
    </location>
</feature>
<feature type="domain" description="Guanine nucleotide-binding protein-like 3 N-terminal" evidence="7">
    <location>
        <begin position="22"/>
        <end position="97"/>
    </location>
</feature>
<dbReference type="PANTHER" id="PTHR11089:SF30">
    <property type="entry name" value="GUANINE NUCLEOTIDE-BINDING PROTEIN-LIKE 3 HOMOLOG"/>
    <property type="match status" value="1"/>
</dbReference>
<dbReference type="GO" id="GO:0005525">
    <property type="term" value="F:GTP binding"/>
    <property type="evidence" value="ECO:0007669"/>
    <property type="project" value="UniProtKB-KW"/>
</dbReference>
<comment type="subcellular location">
    <subcellularLocation>
        <location evidence="1">Nucleus</location>
    </subcellularLocation>
</comment>
<name>A0A0H5RA27_9EUKA</name>
<evidence type="ECO:0000256" key="1">
    <source>
        <dbReference type="ARBA" id="ARBA00004123"/>
    </source>
</evidence>
<dbReference type="Pfam" id="PF08701">
    <property type="entry name" value="GN3L_Grn1"/>
    <property type="match status" value="1"/>
</dbReference>
<dbReference type="GO" id="GO:0005730">
    <property type="term" value="C:nucleolus"/>
    <property type="evidence" value="ECO:0007669"/>
    <property type="project" value="TreeGrafter"/>
</dbReference>
<sequence length="473" mass="52350">GRKYILITMARKKTKSHRQSLKVKYMINTKAKATRKKSAKLAKRALPHLLNKSSKDPGIPNLWPFKEELCREIAQKKEDLKTQAEELRRRQKKEAAKRRAAALTGTGMKIDSFMASRKLAVTTCKQLPEVIDSADVILMVLDARDPMGCRSAEIERSIMDGSKQLIFIMNKIDLIPREAAQSWLSYLRRSFPTIAYNAAQKPQTSDSKSPIVKNTVSRVIGDDPLIQALRNYSRNRDDSNPLTVGVIGFSSTGKRSIIDGLKRSWSSKSGSTREQSSDEIELSHNIRLISTAGVIVNKDDAVIDSAVGIARVSDPTGAVSAILSRFPAEELMSLYAIARFSNLNEFLLRMASKRGKLGKGGIPDLEQAARLVVNDWSEGVIPYFVEPPVMEDSFAALPIAPEFAQISNLDAALDASDDCPDKLFVPIMEAGLIKASQPVSTKKRSQKVKRAPGVVIMVDTDDEEEPFCFNNTK</sequence>
<dbReference type="EMBL" id="HACM01010209">
    <property type="protein sequence ID" value="CRZ10651.1"/>
    <property type="molecule type" value="Transcribed_RNA"/>
</dbReference>
<evidence type="ECO:0000313" key="8">
    <source>
        <dbReference type="EMBL" id="CRZ10651.1"/>
    </source>
</evidence>